<name>A0A0R3MTF7_9BRAD</name>
<sequence length="64" mass="6991">MICLNIPRGSLAATMIPLTVANVVFDDGCERFEFRQESLLSPLFYLEQQSATSLNSGLLVCGPL</sequence>
<comment type="caution">
    <text evidence="1">The sequence shown here is derived from an EMBL/GenBank/DDBJ whole genome shotgun (WGS) entry which is preliminary data.</text>
</comment>
<dbReference type="EMBL" id="LLYA01000173">
    <property type="protein sequence ID" value="KRR21069.1"/>
    <property type="molecule type" value="Genomic_DNA"/>
</dbReference>
<gene>
    <name evidence="1" type="ORF">CQ13_31425</name>
</gene>
<dbReference type="AlphaFoldDB" id="A0A0R3MTF7"/>
<evidence type="ECO:0000313" key="2">
    <source>
        <dbReference type="Proteomes" id="UP000052023"/>
    </source>
</evidence>
<keyword evidence="2" id="KW-1185">Reference proteome</keyword>
<accession>A0A0R3MTF7</accession>
<evidence type="ECO:0000313" key="1">
    <source>
        <dbReference type="EMBL" id="KRR21069.1"/>
    </source>
</evidence>
<reference evidence="1 2" key="1">
    <citation type="submission" date="2014-03" db="EMBL/GenBank/DDBJ databases">
        <title>Bradyrhizobium valentinum sp. nov., isolated from effective nodules of Lupinus mariae-josephae, a lupine endemic of basic-lime soils in Eastern Spain.</title>
        <authorList>
            <person name="Duran D."/>
            <person name="Rey L."/>
            <person name="Navarro A."/>
            <person name="Busquets A."/>
            <person name="Imperial J."/>
            <person name="Ruiz-Argueso T."/>
        </authorList>
    </citation>
    <scope>NUCLEOTIDE SEQUENCE [LARGE SCALE GENOMIC DNA]</scope>
    <source>
        <strain evidence="1 2">Ro19</strain>
    </source>
</reference>
<dbReference type="Proteomes" id="UP000052023">
    <property type="component" value="Unassembled WGS sequence"/>
</dbReference>
<proteinExistence type="predicted"/>
<protein>
    <submittedName>
        <fullName evidence="1">Uncharacterized protein</fullName>
    </submittedName>
</protein>
<organism evidence="1 2">
    <name type="scientific">Bradyrhizobium retamae</name>
    <dbReference type="NCBI Taxonomy" id="1300035"/>
    <lineage>
        <taxon>Bacteria</taxon>
        <taxon>Pseudomonadati</taxon>
        <taxon>Pseudomonadota</taxon>
        <taxon>Alphaproteobacteria</taxon>
        <taxon>Hyphomicrobiales</taxon>
        <taxon>Nitrobacteraceae</taxon>
        <taxon>Bradyrhizobium</taxon>
    </lineage>
</organism>